<dbReference type="Proteomes" id="UP000507470">
    <property type="component" value="Unassembled WGS sequence"/>
</dbReference>
<gene>
    <name evidence="1" type="ORF">MCOR_13074</name>
</gene>
<dbReference type="AlphaFoldDB" id="A0A6J8AZJ4"/>
<evidence type="ECO:0000313" key="2">
    <source>
        <dbReference type="Proteomes" id="UP000507470"/>
    </source>
</evidence>
<protein>
    <submittedName>
        <fullName evidence="1">Uncharacterized protein</fullName>
    </submittedName>
</protein>
<keyword evidence="2" id="KW-1185">Reference proteome</keyword>
<proteinExistence type="predicted"/>
<evidence type="ECO:0000313" key="1">
    <source>
        <dbReference type="EMBL" id="CAC5376427.1"/>
    </source>
</evidence>
<name>A0A6J8AZJ4_MYTCO</name>
<dbReference type="EMBL" id="CACVKT020002187">
    <property type="protein sequence ID" value="CAC5376427.1"/>
    <property type="molecule type" value="Genomic_DNA"/>
</dbReference>
<sequence>MAEFKCSLCIFETSKFEDVIFHAIHTHANREICIFKRNGDRKAYKRLTFPVVPEVEHKKGKVVLTNNEKQTINVVDLDEHLVLPANKSKTDSKNKDENQEPQKTIETCSQTEDINEDVVSIDTKNLGKINKQFLIDLLPFIPMALQYLHENNQLAVWFILLKLEQNSKPSSCIQGIVKCLGLRQKDLKTLRKKRQYALDKIKQEAGDRMRDSKYAFILSSLQTSLYEVRRTITAIQSTTKSLLQIGAYFSGFAYPTLSSVDISEQPNYKCLIGMDKEMLIKYNIPTKVYCQFVKQRSEE</sequence>
<organism evidence="1 2">
    <name type="scientific">Mytilus coruscus</name>
    <name type="common">Sea mussel</name>
    <dbReference type="NCBI Taxonomy" id="42192"/>
    <lineage>
        <taxon>Eukaryota</taxon>
        <taxon>Metazoa</taxon>
        <taxon>Spiralia</taxon>
        <taxon>Lophotrochozoa</taxon>
        <taxon>Mollusca</taxon>
        <taxon>Bivalvia</taxon>
        <taxon>Autobranchia</taxon>
        <taxon>Pteriomorphia</taxon>
        <taxon>Mytilida</taxon>
        <taxon>Mytiloidea</taxon>
        <taxon>Mytilidae</taxon>
        <taxon>Mytilinae</taxon>
        <taxon>Mytilus</taxon>
    </lineage>
</organism>
<accession>A0A6J8AZJ4</accession>
<reference evidence="1 2" key="1">
    <citation type="submission" date="2020-06" db="EMBL/GenBank/DDBJ databases">
        <authorList>
            <person name="Li R."/>
            <person name="Bekaert M."/>
        </authorList>
    </citation>
    <scope>NUCLEOTIDE SEQUENCE [LARGE SCALE GENOMIC DNA]</scope>
    <source>
        <strain evidence="2">wild</strain>
    </source>
</reference>